<dbReference type="Proteomes" id="UP000019116">
    <property type="component" value="Chromosome 2D"/>
</dbReference>
<protein>
    <submittedName>
        <fullName evidence="1">Uncharacterized protein</fullName>
    </submittedName>
</protein>
<name>A0A2X0S3S5_WHEAT</name>
<reference evidence="1" key="2">
    <citation type="submission" date="2018-10" db="UniProtKB">
        <authorList>
            <consortium name="EnsemblPlants"/>
        </authorList>
    </citation>
    <scope>IDENTIFICATION</scope>
</reference>
<dbReference type="Gramene" id="TraesWEE_scaffold_007919_01G000100.1">
    <property type="protein sequence ID" value="TraesWEE_scaffold_007919_01G000100.1"/>
    <property type="gene ID" value="TraesWEE_scaffold_007919_01G000100"/>
</dbReference>
<dbReference type="Gramene" id="TraesROB_scaffold_015801_01G000100.1">
    <property type="protein sequence ID" value="TraesROB_scaffold_015801_01G000100.1"/>
    <property type="gene ID" value="TraesROB_scaffold_015801_01G000100"/>
</dbReference>
<dbReference type="Gramene" id="TraesCS2D02G215100.1">
    <property type="protein sequence ID" value="TraesCS2D02G215100.1.cds1"/>
    <property type="gene ID" value="TraesCS2D02G215100"/>
</dbReference>
<dbReference type="EnsemblPlants" id="TraesCS2D02G215100.1">
    <property type="protein sequence ID" value="TraesCS2D02G215100.1.cds1"/>
    <property type="gene ID" value="TraesCS2D02G215100"/>
</dbReference>
<sequence length="184" mass="19914">MNSKDGLGVLEVPAMEEMQGVVEVHAVEEGLGMVDVPAVEEVLGALEDPAVEEVLGVLDVHVMKEVVQEQEVGGPVQEQEVVRKTYSNPTSTCEVCIHPALCLKCGICGEASIFLSLGCRLPVPKDLRSCESCGNPCLCDNFWCKDCATTVAINKDGVCIRCRRNPSIYLEDEKKAHNVPDSQV</sequence>
<dbReference type="Gramene" id="TraesARI2D03G01168910.1">
    <property type="protein sequence ID" value="TraesARI2D03G01168910.1.CDS1"/>
    <property type="gene ID" value="TraesARI2D03G01168910"/>
</dbReference>
<dbReference type="Gramene" id="TraesPARA_EIv1.0_0673470.1">
    <property type="protein sequence ID" value="TraesPARA_EIv1.0_0673470.1.CDS1"/>
    <property type="gene ID" value="TraesPARA_EIv1.0_0673470"/>
</dbReference>
<dbReference type="Gramene" id="TraesLDM2D03G01153610.1">
    <property type="protein sequence ID" value="TraesLDM2D03G01153610.1.CDS1"/>
    <property type="gene ID" value="TraesLDM2D03G01153610"/>
</dbReference>
<dbReference type="AlphaFoldDB" id="A0A2X0S3S5"/>
<dbReference type="Gramene" id="TraesLAC2D03G01104590.1">
    <property type="protein sequence ID" value="TraesLAC2D03G01104590.1.CDS1"/>
    <property type="gene ID" value="TraesLAC2D03G01104590"/>
</dbReference>
<proteinExistence type="predicted"/>
<evidence type="ECO:0000313" key="2">
    <source>
        <dbReference type="Proteomes" id="UP000019116"/>
    </source>
</evidence>
<dbReference type="Gramene" id="TraesCAD_scaffold_011840_01G000400.1">
    <property type="protein sequence ID" value="TraesCAD_scaffold_011840_01G000400.1"/>
    <property type="gene ID" value="TraesCAD_scaffold_011840_01G000400"/>
</dbReference>
<dbReference type="Gramene" id="TraesCS2D03G0451700.1">
    <property type="protein sequence ID" value="TraesCS2D03G0451700.1.CDS1"/>
    <property type="gene ID" value="TraesCS2D03G0451700"/>
</dbReference>
<organism evidence="1">
    <name type="scientific">Triticum aestivum</name>
    <name type="common">Wheat</name>
    <dbReference type="NCBI Taxonomy" id="4565"/>
    <lineage>
        <taxon>Eukaryota</taxon>
        <taxon>Viridiplantae</taxon>
        <taxon>Streptophyta</taxon>
        <taxon>Embryophyta</taxon>
        <taxon>Tracheophyta</taxon>
        <taxon>Spermatophyta</taxon>
        <taxon>Magnoliopsida</taxon>
        <taxon>Liliopsida</taxon>
        <taxon>Poales</taxon>
        <taxon>Poaceae</taxon>
        <taxon>BOP clade</taxon>
        <taxon>Pooideae</taxon>
        <taxon>Triticodae</taxon>
        <taxon>Triticeae</taxon>
        <taxon>Triticinae</taxon>
        <taxon>Triticum</taxon>
    </lineage>
</organism>
<dbReference type="Gramene" id="TraesJAG2D03G01159490.1">
    <property type="protein sequence ID" value="TraesJAG2D03G01159490.1.CDS1"/>
    <property type="gene ID" value="TraesJAG2D03G01159490"/>
</dbReference>
<dbReference type="Gramene" id="TraesNOR2D03G01169080.1">
    <property type="protein sequence ID" value="TraesNOR2D03G01169080.1.CDS1"/>
    <property type="gene ID" value="TraesNOR2D03G01169080"/>
</dbReference>
<accession>A0A2X0S3S5</accession>
<dbReference type="Gramene" id="TraesSYM2D03G01167460.1">
    <property type="protein sequence ID" value="TraesSYM2D03G01167460.1.CDS1"/>
    <property type="gene ID" value="TraesSYM2D03G01167460"/>
</dbReference>
<reference evidence="1" key="1">
    <citation type="submission" date="2018-08" db="EMBL/GenBank/DDBJ databases">
        <authorList>
            <person name="Rossello M."/>
        </authorList>
    </citation>
    <scope>NUCLEOTIDE SEQUENCE [LARGE SCALE GENOMIC DNA]</scope>
    <source>
        <strain evidence="1">cv. Chinese Spring</strain>
    </source>
</reference>
<dbReference type="Gramene" id="TraesMAC2D03G01151240.1">
    <property type="protein sequence ID" value="TraesMAC2D03G01151240.1.CDS1"/>
    <property type="gene ID" value="TraesMAC2D03G01151240"/>
</dbReference>
<dbReference type="Gramene" id="TraesSTA2D03G01141740.1">
    <property type="protein sequence ID" value="TraesSTA2D03G01141740.1.CDS1"/>
    <property type="gene ID" value="TraesSTA2D03G01141740"/>
</dbReference>
<keyword evidence="2" id="KW-1185">Reference proteome</keyword>
<dbReference type="Gramene" id="TraesJUL2D03G01159240.1">
    <property type="protein sequence ID" value="TraesJUL2D03G01159240.1.CDS1"/>
    <property type="gene ID" value="TraesJUL2D03G01159240"/>
</dbReference>
<evidence type="ECO:0000313" key="1">
    <source>
        <dbReference type="EnsemblPlants" id="TraesCS2D02G215100.1.cds1"/>
    </source>
</evidence>
<dbReference type="Gramene" id="TraesCLE_scaffold_020743_01G000100.1">
    <property type="protein sequence ID" value="TraesCLE_scaffold_020743_01G000100.1"/>
    <property type="gene ID" value="TraesCLE_scaffold_020743_01G000100"/>
</dbReference>